<sequence length="331" mass="34414" precursor="true">MSTPFRALSRRLILAAALASAAGTCLAQAAGYPNRPVTVVVPFAPGGSVDAAARLTLQALGERLKQPFVVENVAGASGTIGTQRVARAPADGYTLLFAVASPINVAPVVKPSIVRYDVFKDFAPIATVASSPFVLIGSPKLGAAGTAELIAAARQAPGKLNYGTDGVGTSMHLTAEIIKLGAGVDIVHVPYKNGPQVLTELSAGLIELAVMPISLAQPFIKDGKVKAYGVTTRQRWPLLPEIPALAETPALKSVDVDSWYGLFAPAGTDAALVQRVADGLREALKDPGLVEKMNTAGLRPLSVEREAFGALLKRERETLAAAVKAAEIKPE</sequence>
<keyword evidence="3" id="KW-0675">Receptor</keyword>
<feature type="signal peptide" evidence="2">
    <location>
        <begin position="1"/>
        <end position="29"/>
    </location>
</feature>
<name>A0A1L1PFK5_HYDIT</name>
<dbReference type="Gene3D" id="3.40.190.150">
    <property type="entry name" value="Bordetella uptake gene, domain 1"/>
    <property type="match status" value="1"/>
</dbReference>
<dbReference type="AlphaFoldDB" id="A0A1L1PFK5"/>
<dbReference type="PIRSF" id="PIRSF017082">
    <property type="entry name" value="YflP"/>
    <property type="match status" value="1"/>
</dbReference>
<dbReference type="PROSITE" id="PS51318">
    <property type="entry name" value="TAT"/>
    <property type="match status" value="1"/>
</dbReference>
<dbReference type="InterPro" id="IPR005064">
    <property type="entry name" value="BUG"/>
</dbReference>
<dbReference type="Pfam" id="PF03401">
    <property type="entry name" value="TctC"/>
    <property type="match status" value="1"/>
</dbReference>
<organism evidence="3 4">
    <name type="scientific">Hydrogenophaga intermedia</name>
    <dbReference type="NCBI Taxonomy" id="65786"/>
    <lineage>
        <taxon>Bacteria</taxon>
        <taxon>Pseudomonadati</taxon>
        <taxon>Pseudomonadota</taxon>
        <taxon>Betaproteobacteria</taxon>
        <taxon>Burkholderiales</taxon>
        <taxon>Comamonadaceae</taxon>
        <taxon>Hydrogenophaga</taxon>
    </lineage>
</organism>
<dbReference type="CDD" id="cd07012">
    <property type="entry name" value="PBP2_Bug_TTT"/>
    <property type="match status" value="1"/>
</dbReference>
<accession>A0A1L1PFK5</accession>
<dbReference type="InterPro" id="IPR042100">
    <property type="entry name" value="Bug_dom1"/>
</dbReference>
<dbReference type="EMBL" id="CCAE010000028">
    <property type="protein sequence ID" value="CDN88758.1"/>
    <property type="molecule type" value="Genomic_DNA"/>
</dbReference>
<dbReference type="Gene3D" id="3.40.190.10">
    <property type="entry name" value="Periplasmic binding protein-like II"/>
    <property type="match status" value="1"/>
</dbReference>
<dbReference type="Proteomes" id="UP000028878">
    <property type="component" value="Unassembled WGS sequence"/>
</dbReference>
<dbReference type="InterPro" id="IPR006311">
    <property type="entry name" value="TAT_signal"/>
</dbReference>
<reference evidence="4" key="1">
    <citation type="submission" date="2014-02" db="EMBL/GenBank/DDBJ databases">
        <authorList>
            <person name="Gan H."/>
        </authorList>
    </citation>
    <scope>NUCLEOTIDE SEQUENCE [LARGE SCALE GENOMIC DNA]</scope>
    <source>
        <strain evidence="4">S1</strain>
    </source>
</reference>
<dbReference type="SUPFAM" id="SSF53850">
    <property type="entry name" value="Periplasmic binding protein-like II"/>
    <property type="match status" value="1"/>
</dbReference>
<proteinExistence type="inferred from homology"/>
<dbReference type="PANTHER" id="PTHR42928">
    <property type="entry name" value="TRICARBOXYLATE-BINDING PROTEIN"/>
    <property type="match status" value="1"/>
</dbReference>
<evidence type="ECO:0000256" key="2">
    <source>
        <dbReference type="SAM" id="SignalP"/>
    </source>
</evidence>
<keyword evidence="4" id="KW-1185">Reference proteome</keyword>
<evidence type="ECO:0000313" key="4">
    <source>
        <dbReference type="Proteomes" id="UP000028878"/>
    </source>
</evidence>
<comment type="similarity">
    <text evidence="1">Belongs to the UPF0065 (bug) family.</text>
</comment>
<feature type="chain" id="PRO_5009681463" evidence="2">
    <location>
        <begin position="30"/>
        <end position="331"/>
    </location>
</feature>
<evidence type="ECO:0000256" key="1">
    <source>
        <dbReference type="ARBA" id="ARBA00006987"/>
    </source>
</evidence>
<gene>
    <name evidence="3" type="ORF">BN948_03194</name>
</gene>
<dbReference type="PANTHER" id="PTHR42928:SF5">
    <property type="entry name" value="BLR1237 PROTEIN"/>
    <property type="match status" value="1"/>
</dbReference>
<evidence type="ECO:0000313" key="3">
    <source>
        <dbReference type="EMBL" id="CDN88758.1"/>
    </source>
</evidence>
<dbReference type="RefSeq" id="WP_009515159.1">
    <property type="nucleotide sequence ID" value="NZ_CCAE010000028.1"/>
</dbReference>
<keyword evidence="2" id="KW-0732">Signal</keyword>
<reference evidence="4" key="2">
    <citation type="submission" date="2014-11" db="EMBL/GenBank/DDBJ databases">
        <title>Draft genome sequence of Hydrogenophaga intermedia S1.</title>
        <authorList>
            <person name="Gan H.M."/>
            <person name="Chew T.H."/>
            <person name="Stolz A."/>
        </authorList>
    </citation>
    <scope>NUCLEOTIDE SEQUENCE [LARGE SCALE GENOMIC DNA]</scope>
    <source>
        <strain evidence="4">S1</strain>
    </source>
</reference>
<protein>
    <submittedName>
        <fullName evidence="3">Putative Bug-like extra-cytoplasmic solute receptor, TTT family</fullName>
    </submittedName>
</protein>